<keyword evidence="3" id="KW-1185">Reference proteome</keyword>
<evidence type="ECO:0000313" key="2">
    <source>
        <dbReference type="EMBL" id="VDK30335.1"/>
    </source>
</evidence>
<feature type="compositionally biased region" description="Polar residues" evidence="1">
    <location>
        <begin position="50"/>
        <end position="64"/>
    </location>
</feature>
<evidence type="ECO:0000313" key="4">
    <source>
        <dbReference type="WBParaSite" id="GPUH_0000154401-mRNA-1"/>
    </source>
</evidence>
<sequence>ENAKIKKKCKFVSVTKRDNSYGDEPVPPTTEVPLLTESSPQTPAEVVASTVEQPAPSEQPSIESSGYRKKRDNSYGDEPITPAAVSEATGYVLPEEAPVTAEQPLPPVSQPSVESSGYRKKRSNEYGDEPITPQPAPASAPANAYEAPEQAPTPVEQPAPAPYPVESSGY</sequence>
<feature type="compositionally biased region" description="Low complexity" evidence="1">
    <location>
        <begin position="139"/>
        <end position="148"/>
    </location>
</feature>
<evidence type="ECO:0000256" key="1">
    <source>
        <dbReference type="SAM" id="MobiDB-lite"/>
    </source>
</evidence>
<proteinExistence type="predicted"/>
<organism evidence="4">
    <name type="scientific">Gongylonema pulchrum</name>
    <dbReference type="NCBI Taxonomy" id="637853"/>
    <lineage>
        <taxon>Eukaryota</taxon>
        <taxon>Metazoa</taxon>
        <taxon>Ecdysozoa</taxon>
        <taxon>Nematoda</taxon>
        <taxon>Chromadorea</taxon>
        <taxon>Rhabditida</taxon>
        <taxon>Spirurina</taxon>
        <taxon>Spiruromorpha</taxon>
        <taxon>Spiruroidea</taxon>
        <taxon>Gongylonematidae</taxon>
        <taxon>Gongylonema</taxon>
    </lineage>
</organism>
<feature type="region of interest" description="Disordered" evidence="1">
    <location>
        <begin position="16"/>
        <end position="170"/>
    </location>
</feature>
<gene>
    <name evidence="2" type="ORF">GPUH_LOCUS1541</name>
</gene>
<protein>
    <submittedName>
        <fullName evidence="4">SETD2 methyltransferase</fullName>
    </submittedName>
</protein>
<accession>A0A183CYK0</accession>
<reference evidence="2 3" key="2">
    <citation type="submission" date="2018-11" db="EMBL/GenBank/DDBJ databases">
        <authorList>
            <consortium name="Pathogen Informatics"/>
        </authorList>
    </citation>
    <scope>NUCLEOTIDE SEQUENCE [LARGE SCALE GENOMIC DNA]</scope>
</reference>
<reference evidence="4" key="1">
    <citation type="submission" date="2016-06" db="UniProtKB">
        <authorList>
            <consortium name="WormBaseParasite"/>
        </authorList>
    </citation>
    <scope>IDENTIFICATION</scope>
</reference>
<evidence type="ECO:0000313" key="3">
    <source>
        <dbReference type="Proteomes" id="UP000271098"/>
    </source>
</evidence>
<dbReference type="EMBL" id="UYRT01001905">
    <property type="protein sequence ID" value="VDK30335.1"/>
    <property type="molecule type" value="Genomic_DNA"/>
</dbReference>
<dbReference type="WBParaSite" id="GPUH_0000154401-mRNA-1">
    <property type="protein sequence ID" value="GPUH_0000154401-mRNA-1"/>
    <property type="gene ID" value="GPUH_0000154401"/>
</dbReference>
<dbReference type="Proteomes" id="UP000271098">
    <property type="component" value="Unassembled WGS sequence"/>
</dbReference>
<dbReference type="OrthoDB" id="5843337at2759"/>
<dbReference type="AlphaFoldDB" id="A0A183CYK0"/>
<dbReference type="PANTHER" id="PTHR36514:SF3">
    <property type="entry name" value="ASCARIS SUUM EPICUTICLIN PROTEIN RELATED"/>
    <property type="match status" value="1"/>
</dbReference>
<dbReference type="PANTHER" id="PTHR36514">
    <property type="entry name" value="PROTEIN CBG00436"/>
    <property type="match status" value="1"/>
</dbReference>
<name>A0A183CYK0_9BILA</name>